<accession>A0A5N5GMT2</accession>
<comment type="caution">
    <text evidence="1">The sequence shown here is derived from an EMBL/GenBank/DDBJ whole genome shotgun (WGS) entry which is preliminary data.</text>
</comment>
<evidence type="ECO:0000313" key="1">
    <source>
        <dbReference type="EMBL" id="KAB2616618.1"/>
    </source>
</evidence>
<reference evidence="2" key="2">
    <citation type="submission" date="2019-10" db="EMBL/GenBank/DDBJ databases">
        <title>A de novo genome assembly of a pear dwarfing rootstock.</title>
        <authorList>
            <person name="Wang F."/>
            <person name="Wang J."/>
            <person name="Li S."/>
            <person name="Zhang Y."/>
            <person name="Fang M."/>
            <person name="Ma L."/>
            <person name="Zhao Y."/>
            <person name="Jiang S."/>
        </authorList>
    </citation>
    <scope>NUCLEOTIDE SEQUENCE [LARGE SCALE GENOMIC DNA]</scope>
</reference>
<organism evidence="1 2">
    <name type="scientific">Pyrus ussuriensis x Pyrus communis</name>
    <dbReference type="NCBI Taxonomy" id="2448454"/>
    <lineage>
        <taxon>Eukaryota</taxon>
        <taxon>Viridiplantae</taxon>
        <taxon>Streptophyta</taxon>
        <taxon>Embryophyta</taxon>
        <taxon>Tracheophyta</taxon>
        <taxon>Spermatophyta</taxon>
        <taxon>Magnoliopsida</taxon>
        <taxon>eudicotyledons</taxon>
        <taxon>Gunneridae</taxon>
        <taxon>Pentapetalae</taxon>
        <taxon>rosids</taxon>
        <taxon>fabids</taxon>
        <taxon>Rosales</taxon>
        <taxon>Rosaceae</taxon>
        <taxon>Amygdaloideae</taxon>
        <taxon>Maleae</taxon>
        <taxon>Pyrus</taxon>
    </lineage>
</organism>
<dbReference type="EMBL" id="SMOL01000402">
    <property type="protein sequence ID" value="KAB2616618.1"/>
    <property type="molecule type" value="Genomic_DNA"/>
</dbReference>
<proteinExistence type="predicted"/>
<protein>
    <submittedName>
        <fullName evidence="1">Ubiquitin receptor RAD23d-like</fullName>
    </submittedName>
</protein>
<keyword evidence="1" id="KW-0675">Receptor</keyword>
<gene>
    <name evidence="1" type="ORF">D8674_023206</name>
</gene>
<keyword evidence="2" id="KW-1185">Reference proteome</keyword>
<name>A0A5N5GMT2_9ROSA</name>
<dbReference type="AlphaFoldDB" id="A0A5N5GMT2"/>
<reference evidence="1 2" key="1">
    <citation type="submission" date="2019-09" db="EMBL/GenBank/DDBJ databases">
        <authorList>
            <person name="Ou C."/>
        </authorList>
    </citation>
    <scope>NUCLEOTIDE SEQUENCE [LARGE SCALE GENOMIC DNA]</scope>
    <source>
        <strain evidence="1">S2</strain>
        <tissue evidence="1">Leaf</tissue>
    </source>
</reference>
<evidence type="ECO:0000313" key="2">
    <source>
        <dbReference type="Proteomes" id="UP000327157"/>
    </source>
</evidence>
<reference evidence="1 2" key="3">
    <citation type="submission" date="2019-11" db="EMBL/GenBank/DDBJ databases">
        <title>A de novo genome assembly of a pear dwarfing rootstock.</title>
        <authorList>
            <person name="Wang F."/>
            <person name="Wang J."/>
            <person name="Li S."/>
            <person name="Zhang Y."/>
            <person name="Fang M."/>
            <person name="Ma L."/>
            <person name="Zhao Y."/>
            <person name="Jiang S."/>
        </authorList>
    </citation>
    <scope>NUCLEOTIDE SEQUENCE [LARGE SCALE GENOMIC DNA]</scope>
    <source>
        <strain evidence="1">S2</strain>
        <tissue evidence="1">Leaf</tissue>
    </source>
</reference>
<dbReference type="Proteomes" id="UP000327157">
    <property type="component" value="Chromosome 3"/>
</dbReference>
<sequence>MKFTGIFNLGKDLRFQIFEESSVLHLHQILDDGESVVNGGALVGVRVASNLSGAVSSGLPIISTSLSELVHFKVSTKNFIVFITCTIRPISTFTILRQDSNLRFP</sequence>